<dbReference type="Gene3D" id="3.30.110.150">
    <property type="entry name" value="SepF-like protein"/>
    <property type="match status" value="1"/>
</dbReference>
<dbReference type="AlphaFoldDB" id="A0A017RWW3"/>
<dbReference type="GO" id="GO:0000917">
    <property type="term" value="P:division septum assembly"/>
    <property type="evidence" value="ECO:0007669"/>
    <property type="project" value="UniProtKB-KW"/>
</dbReference>
<sequence length="146" mass="16560">MMKPLNKVFGAMGLVDEEDDEIIERQEIIEEESDFEEPELLNTRKNKIVSIKTNSQAKVVLKKPTEMQDVMEIIDCIKSRRIVVMNIVEVEAKLSQRMLDSISGACYALNGVIQEVGKSIYLIAPDNVEISNELRQQINNGGFLNF</sequence>
<keyword evidence="5" id="KW-0963">Cytoplasm</keyword>
<comment type="similarity">
    <text evidence="5">Belongs to the SepF family.</text>
</comment>
<evidence type="ECO:0000256" key="4">
    <source>
        <dbReference type="ARBA" id="ARBA00044936"/>
    </source>
</evidence>
<dbReference type="Proteomes" id="UP000019681">
    <property type="component" value="Unassembled WGS sequence"/>
</dbReference>
<evidence type="ECO:0000256" key="1">
    <source>
        <dbReference type="ARBA" id="ARBA00022618"/>
    </source>
</evidence>
<accession>A0A017RWW3</accession>
<keyword evidence="3 5" id="KW-0131">Cell cycle</keyword>
<dbReference type="EMBL" id="AZQP01000021">
    <property type="protein sequence ID" value="EYE88425.1"/>
    <property type="molecule type" value="Genomic_DNA"/>
</dbReference>
<dbReference type="STRING" id="1403537.Q428_08075"/>
<dbReference type="PANTHER" id="PTHR35798:SF1">
    <property type="entry name" value="CELL DIVISION PROTEIN SEPF"/>
    <property type="match status" value="1"/>
</dbReference>
<dbReference type="GO" id="GO:0043093">
    <property type="term" value="P:FtsZ-dependent cytokinesis"/>
    <property type="evidence" value="ECO:0007669"/>
    <property type="project" value="UniProtKB-UniRule"/>
</dbReference>
<name>A0A017RWW3_9CLOT</name>
<dbReference type="GO" id="GO:0005737">
    <property type="term" value="C:cytoplasm"/>
    <property type="evidence" value="ECO:0007669"/>
    <property type="project" value="UniProtKB-SubCell"/>
</dbReference>
<proteinExistence type="inferred from homology"/>
<dbReference type="InterPro" id="IPR038594">
    <property type="entry name" value="SepF-like_sf"/>
</dbReference>
<comment type="subunit">
    <text evidence="5">Homodimer. Interacts with FtsZ.</text>
</comment>
<evidence type="ECO:0000313" key="7">
    <source>
        <dbReference type="Proteomes" id="UP000019681"/>
    </source>
</evidence>
<comment type="subcellular location">
    <subcellularLocation>
        <location evidence="5">Cytoplasm</location>
    </subcellularLocation>
    <text evidence="5">Localizes to the division site, in a FtsZ-dependent manner.</text>
</comment>
<dbReference type="InterPro" id="IPR023052">
    <property type="entry name" value="Cell_div_SepF"/>
</dbReference>
<evidence type="ECO:0000313" key="6">
    <source>
        <dbReference type="EMBL" id="EYE88425.1"/>
    </source>
</evidence>
<organism evidence="6 7">
    <name type="scientific">Fervidicella metallireducens AeB</name>
    <dbReference type="NCBI Taxonomy" id="1403537"/>
    <lineage>
        <taxon>Bacteria</taxon>
        <taxon>Bacillati</taxon>
        <taxon>Bacillota</taxon>
        <taxon>Clostridia</taxon>
        <taxon>Eubacteriales</taxon>
        <taxon>Clostridiaceae</taxon>
        <taxon>Fervidicella</taxon>
    </lineage>
</organism>
<dbReference type="Pfam" id="PF04472">
    <property type="entry name" value="SepF"/>
    <property type="match status" value="1"/>
</dbReference>
<evidence type="ECO:0000256" key="5">
    <source>
        <dbReference type="HAMAP-Rule" id="MF_01197"/>
    </source>
</evidence>
<keyword evidence="2 5" id="KW-0717">Septation</keyword>
<evidence type="ECO:0000256" key="2">
    <source>
        <dbReference type="ARBA" id="ARBA00023210"/>
    </source>
</evidence>
<dbReference type="InterPro" id="IPR007561">
    <property type="entry name" value="Cell_div_SepF/SepF-rel"/>
</dbReference>
<evidence type="ECO:0000256" key="3">
    <source>
        <dbReference type="ARBA" id="ARBA00023306"/>
    </source>
</evidence>
<gene>
    <name evidence="5" type="primary">sepF</name>
    <name evidence="6" type="ORF">Q428_08075</name>
</gene>
<reference evidence="6 7" key="1">
    <citation type="journal article" date="2014" name="Genome Announc.">
        <title>Draft Genome Sequence of Fervidicella metallireducens Strain AeBT, an Iron-Reducing Thermoanaerobe from the Great Artesian Basin.</title>
        <authorList>
            <person name="Patel B.K."/>
        </authorList>
    </citation>
    <scope>NUCLEOTIDE SEQUENCE [LARGE SCALE GENOMIC DNA]</scope>
    <source>
        <strain evidence="6 7">AeB</strain>
    </source>
</reference>
<keyword evidence="1 5" id="KW-0132">Cell division</keyword>
<keyword evidence="7" id="KW-1185">Reference proteome</keyword>
<comment type="function">
    <text evidence="4 5">Cell division protein that is part of the divisome complex and is recruited early to the Z-ring. Probably stimulates Z-ring formation, perhaps through the cross-linking of FtsZ protofilaments. Its function overlaps with FtsA.</text>
</comment>
<protein>
    <recommendedName>
        <fullName evidence="5">Cell division protein SepF</fullName>
    </recommendedName>
</protein>
<dbReference type="PANTHER" id="PTHR35798">
    <property type="entry name" value="CELL DIVISION PROTEIN SEPF"/>
    <property type="match status" value="1"/>
</dbReference>
<comment type="caution">
    <text evidence="6">The sequence shown here is derived from an EMBL/GenBank/DDBJ whole genome shotgun (WGS) entry which is preliminary data.</text>
</comment>
<dbReference type="HAMAP" id="MF_01197">
    <property type="entry name" value="SepF"/>
    <property type="match status" value="1"/>
</dbReference>